<accession>A0AA41TYV5</accession>
<feature type="transmembrane region" description="Helical" evidence="1">
    <location>
        <begin position="234"/>
        <end position="252"/>
    </location>
</feature>
<feature type="transmembrane region" description="Helical" evidence="1">
    <location>
        <begin position="101"/>
        <end position="119"/>
    </location>
</feature>
<name>A0AA41TYV5_9ACTN</name>
<feature type="transmembrane region" description="Helical" evidence="1">
    <location>
        <begin position="489"/>
        <end position="514"/>
    </location>
</feature>
<keyword evidence="1" id="KW-1133">Transmembrane helix</keyword>
<proteinExistence type="predicted"/>
<dbReference type="EMBL" id="JAKFHA010000002">
    <property type="protein sequence ID" value="MCF2526831.1"/>
    <property type="molecule type" value="Genomic_DNA"/>
</dbReference>
<organism evidence="2 3">
    <name type="scientific">Yinghuangia soli</name>
    <dbReference type="NCBI Taxonomy" id="2908204"/>
    <lineage>
        <taxon>Bacteria</taxon>
        <taxon>Bacillati</taxon>
        <taxon>Actinomycetota</taxon>
        <taxon>Actinomycetes</taxon>
        <taxon>Kitasatosporales</taxon>
        <taxon>Streptomycetaceae</taxon>
        <taxon>Yinghuangia</taxon>
    </lineage>
</organism>
<protein>
    <submittedName>
        <fullName evidence="2">Uncharacterized protein</fullName>
    </submittedName>
</protein>
<feature type="transmembrane region" description="Helical" evidence="1">
    <location>
        <begin position="426"/>
        <end position="444"/>
    </location>
</feature>
<feature type="transmembrane region" description="Helical" evidence="1">
    <location>
        <begin position="360"/>
        <end position="381"/>
    </location>
</feature>
<feature type="transmembrane region" description="Helical" evidence="1">
    <location>
        <begin position="402"/>
        <end position="420"/>
    </location>
</feature>
<evidence type="ECO:0000313" key="2">
    <source>
        <dbReference type="EMBL" id="MCF2526831.1"/>
    </source>
</evidence>
<feature type="transmembrane region" description="Helical" evidence="1">
    <location>
        <begin position="319"/>
        <end position="348"/>
    </location>
</feature>
<keyword evidence="1" id="KW-0472">Membrane</keyword>
<reference evidence="2" key="1">
    <citation type="submission" date="2022-01" db="EMBL/GenBank/DDBJ databases">
        <title>Genome-Based Taxonomic Classification of the Phylum Actinobacteria.</title>
        <authorList>
            <person name="Gao Y."/>
        </authorList>
    </citation>
    <scope>NUCLEOTIDE SEQUENCE</scope>
    <source>
        <strain evidence="2">KLBMP 8922</strain>
    </source>
</reference>
<feature type="transmembrane region" description="Helical" evidence="1">
    <location>
        <begin position="264"/>
        <end position="280"/>
    </location>
</feature>
<evidence type="ECO:0000313" key="3">
    <source>
        <dbReference type="Proteomes" id="UP001165378"/>
    </source>
</evidence>
<feature type="transmembrane region" description="Helical" evidence="1">
    <location>
        <begin position="286"/>
        <end position="307"/>
    </location>
</feature>
<feature type="transmembrane region" description="Helical" evidence="1">
    <location>
        <begin position="464"/>
        <end position="483"/>
    </location>
</feature>
<dbReference type="AlphaFoldDB" id="A0AA41TYV5"/>
<dbReference type="Proteomes" id="UP001165378">
    <property type="component" value="Unassembled WGS sequence"/>
</dbReference>
<keyword evidence="1" id="KW-0812">Transmembrane</keyword>
<comment type="caution">
    <text evidence="2">The sequence shown here is derived from an EMBL/GenBank/DDBJ whole genome shotgun (WGS) entry which is preliminary data.</text>
</comment>
<sequence>MTVLKELPDARVQAPAGTGPGRRAHWVRVLVVLLLCWLVPVAAYALKAAVILPVLMLVATASLLRGGRTMLDRLVFAGVLLVAATCLFTLAASVWPWGLHPVALAGTGFTILLGIALATGRRPESARAGGLPDLMTLAVWAGFSVLLAIPFLTRDAVGRLSLVVAGEDLTRHYFIIDGIREVGGYTFQNKADLAVTVKENFLAYPQGSHMVSAVLENFVWSSTGRVGTGASVDLYIFFYAASLALLCLAVVWGIRWVAGPSASVWRFLPVAVAAAAYLFFGDATAMFLRGFFSEFAGLGLLAVFAALTMRPVQRSREQLLLLAALLVSIAFTYYLFLPAAGLMTLYWLAANRTRVLEIRWWAAVTAVATAVLVALPIVVNLSESKAEELNAMGGISPVNRHLLYLLLFVVGIGFAARRTWRHPVRRTAGIWLVLTAGAGAGLYLYQSFVLDETSYYFEKVLHQLIIVALVALGTTRIVVPAWGRRGRTGIAAVATGPWTALALVPCIGVAFLLTAGPDRPVWRKPPGTMSWGEAYERGKMAHPGPAEAVAAVLDALPAKPSPEDRANVVQLSGEDWQRNYFGNQWTGALSRTYGKSWPSWPTRGAQDTPEQLRARIADQGGKPLRYFTDDPVTLRTLQEIRRDSPGVDLEVLFSPIGACGYDFAVVPAPAPGAPIAPAPEATADQRCA</sequence>
<feature type="transmembrane region" description="Helical" evidence="1">
    <location>
        <begin position="26"/>
        <end position="44"/>
    </location>
</feature>
<keyword evidence="3" id="KW-1185">Reference proteome</keyword>
<feature type="transmembrane region" description="Helical" evidence="1">
    <location>
        <begin position="131"/>
        <end position="152"/>
    </location>
</feature>
<feature type="transmembrane region" description="Helical" evidence="1">
    <location>
        <begin position="74"/>
        <end position="95"/>
    </location>
</feature>
<dbReference type="RefSeq" id="WP_235050963.1">
    <property type="nucleotide sequence ID" value="NZ_JAKFHA010000002.1"/>
</dbReference>
<evidence type="ECO:0000256" key="1">
    <source>
        <dbReference type="SAM" id="Phobius"/>
    </source>
</evidence>
<gene>
    <name evidence="2" type="ORF">LZ495_06310</name>
</gene>